<evidence type="ECO:0000313" key="4">
    <source>
        <dbReference type="Proteomes" id="UP000571017"/>
    </source>
</evidence>
<proteinExistence type="inferred from homology"/>
<dbReference type="PIRSF" id="PIRSF012524">
    <property type="entry name" value="YitL_S1"/>
    <property type="match status" value="1"/>
</dbReference>
<dbReference type="AlphaFoldDB" id="A0A838CQ53"/>
<protein>
    <recommendedName>
        <fullName evidence="2">S1 motif domain-containing protein</fullName>
    </recommendedName>
</protein>
<dbReference type="InterPro" id="IPR036388">
    <property type="entry name" value="WH-like_DNA-bd_sf"/>
</dbReference>
<evidence type="ECO:0000259" key="2">
    <source>
        <dbReference type="PROSITE" id="PS50126"/>
    </source>
</evidence>
<dbReference type="Pfam" id="PF17783">
    <property type="entry name" value="WHD_CvfB"/>
    <property type="match status" value="1"/>
</dbReference>
<sequence>MNHNLLGTIQKAKVEKKITNGFMLDVQGEKLVLPDEAAREDIELNQEVDVFIYVDKNGKPAASMEQPQPSRDSYGWAEVKEVVPHIGAFVDIGLEHKDILVSKDDLPLLKTVWPKEGDHLFVSLEVDKKGRLLAEPISEGEVMDDLEQAPDDLLNQDVMARVYKATKAGTAVLTGEGYRGFIHPTERKEEPRLGETLQARVIDVKKDGTINLSLRPMKQESRKEDAEVIFDYLLENDGVMPFHDKSDAEEIRDTFHISKSAFKRALGKLMKENKVEQQDNRTVIKHDS</sequence>
<dbReference type="Pfam" id="PF13509">
    <property type="entry name" value="S1_2"/>
    <property type="match status" value="1"/>
</dbReference>
<dbReference type="InterPro" id="IPR003029">
    <property type="entry name" value="S1_domain"/>
</dbReference>
<dbReference type="InterPro" id="IPR014464">
    <property type="entry name" value="CvfB_fam"/>
</dbReference>
<dbReference type="Proteomes" id="UP000571017">
    <property type="component" value="Unassembled WGS sequence"/>
</dbReference>
<reference evidence="3 4" key="1">
    <citation type="journal article" date="2004" name="Extremophiles">
        <title>Halobacillus locisalis sp. nov., a halophilic bacterium isolated from a marine solar saltern of the Yellow Sea in Korea.</title>
        <authorList>
            <person name="Yoon J.H."/>
            <person name="Kang K.H."/>
            <person name="Oh T.K."/>
            <person name="Park Y.H."/>
        </authorList>
    </citation>
    <scope>NUCLEOTIDE SEQUENCE [LARGE SCALE GENOMIC DNA]</scope>
    <source>
        <strain evidence="3 4">KCTC 3788</strain>
    </source>
</reference>
<evidence type="ECO:0000256" key="1">
    <source>
        <dbReference type="PIRNR" id="PIRNR012524"/>
    </source>
</evidence>
<dbReference type="InterPro" id="IPR039566">
    <property type="entry name" value="CvfB_S1_st"/>
</dbReference>
<feature type="domain" description="S1 motif" evidence="2">
    <location>
        <begin position="155"/>
        <end position="215"/>
    </location>
</feature>
<dbReference type="Pfam" id="PF21543">
    <property type="entry name" value="CvfB_2nd"/>
    <property type="match status" value="1"/>
</dbReference>
<evidence type="ECO:0000313" key="3">
    <source>
        <dbReference type="EMBL" id="MBA2173969.1"/>
    </source>
</evidence>
<dbReference type="GO" id="GO:0003676">
    <property type="term" value="F:nucleic acid binding"/>
    <property type="evidence" value="ECO:0007669"/>
    <property type="project" value="InterPro"/>
</dbReference>
<dbReference type="SMART" id="SM00316">
    <property type="entry name" value="S1"/>
    <property type="match status" value="2"/>
</dbReference>
<dbReference type="Pfam" id="PF21191">
    <property type="entry name" value="CvfB_1st"/>
    <property type="match status" value="1"/>
</dbReference>
<dbReference type="PANTHER" id="PTHR37296:SF1">
    <property type="entry name" value="CONSERVED VIRULENCE FACTOR B"/>
    <property type="match status" value="1"/>
</dbReference>
<dbReference type="InterPro" id="IPR040764">
    <property type="entry name" value="CvfB_WH"/>
</dbReference>
<dbReference type="InterPro" id="IPR048587">
    <property type="entry name" value="CvfB_S1_3rd"/>
</dbReference>
<name>A0A838CQ53_9BACI</name>
<gene>
    <name evidence="3" type="ORF">H0266_03550</name>
</gene>
<dbReference type="SUPFAM" id="SSF50249">
    <property type="entry name" value="Nucleic acid-binding proteins"/>
    <property type="match status" value="1"/>
</dbReference>
<organism evidence="3 4">
    <name type="scientific">Halobacillus locisalis</name>
    <dbReference type="NCBI Taxonomy" id="220753"/>
    <lineage>
        <taxon>Bacteria</taxon>
        <taxon>Bacillati</taxon>
        <taxon>Bacillota</taxon>
        <taxon>Bacilli</taxon>
        <taxon>Bacillales</taxon>
        <taxon>Bacillaceae</taxon>
        <taxon>Halobacillus</taxon>
    </lineage>
</organism>
<comment type="similarity">
    <text evidence="1">Belongs to the CvfB family.</text>
</comment>
<dbReference type="Gene3D" id="2.40.50.140">
    <property type="entry name" value="Nucleic acid-binding proteins"/>
    <property type="match status" value="2"/>
</dbReference>
<comment type="caution">
    <text evidence="3">The sequence shown here is derived from an EMBL/GenBank/DDBJ whole genome shotgun (WGS) entry which is preliminary data.</text>
</comment>
<accession>A0A838CQ53</accession>
<dbReference type="RefSeq" id="WP_181470992.1">
    <property type="nucleotide sequence ID" value="NZ_JACEFG010000001.1"/>
</dbReference>
<dbReference type="Gene3D" id="1.10.10.10">
    <property type="entry name" value="Winged helix-like DNA-binding domain superfamily/Winged helix DNA-binding domain"/>
    <property type="match status" value="1"/>
</dbReference>
<keyword evidence="4" id="KW-1185">Reference proteome</keyword>
<dbReference type="InterPro" id="IPR012340">
    <property type="entry name" value="NA-bd_OB-fold"/>
</dbReference>
<dbReference type="PANTHER" id="PTHR37296">
    <property type="entry name" value="CONSERVED VIRULENCE FACTOR B"/>
    <property type="match status" value="1"/>
</dbReference>
<dbReference type="PROSITE" id="PS50126">
    <property type="entry name" value="S1"/>
    <property type="match status" value="1"/>
</dbReference>
<dbReference type="EMBL" id="JACEFG010000001">
    <property type="protein sequence ID" value="MBA2173969.1"/>
    <property type="molecule type" value="Genomic_DNA"/>
</dbReference>
<dbReference type="InterPro" id="IPR048588">
    <property type="entry name" value="CvfB_S1_2nd"/>
</dbReference>